<keyword evidence="1" id="KW-0472">Membrane</keyword>
<accession>A0ABR4LUF1</accession>
<feature type="domain" description="ER-bound oxygenase mpaB/mpaB'/Rubber oxygenase catalytic" evidence="2">
    <location>
        <begin position="111"/>
        <end position="332"/>
    </location>
</feature>
<feature type="transmembrane region" description="Helical" evidence="1">
    <location>
        <begin position="415"/>
        <end position="438"/>
    </location>
</feature>
<dbReference type="Pfam" id="PF09995">
    <property type="entry name" value="MPAB_Lcp_cat"/>
    <property type="match status" value="1"/>
</dbReference>
<dbReference type="InterPro" id="IPR037473">
    <property type="entry name" value="Lcp-like"/>
</dbReference>
<protein>
    <submittedName>
        <fullName evidence="3">Transcriptional regulator</fullName>
    </submittedName>
</protein>
<comment type="caution">
    <text evidence="3">The sequence shown here is derived from an EMBL/GenBank/DDBJ whole genome shotgun (WGS) entry which is preliminary data.</text>
</comment>
<dbReference type="GeneID" id="98147851"/>
<evidence type="ECO:0000313" key="4">
    <source>
        <dbReference type="Proteomes" id="UP001610432"/>
    </source>
</evidence>
<dbReference type="Proteomes" id="UP001610432">
    <property type="component" value="Unassembled WGS sequence"/>
</dbReference>
<gene>
    <name evidence="3" type="ORF">BJX67DRAFT_380363</name>
</gene>
<evidence type="ECO:0000256" key="1">
    <source>
        <dbReference type="SAM" id="Phobius"/>
    </source>
</evidence>
<dbReference type="EMBL" id="JBFXLQ010000015">
    <property type="protein sequence ID" value="KAL2868165.1"/>
    <property type="molecule type" value="Genomic_DNA"/>
</dbReference>
<dbReference type="PANTHER" id="PTHR37539:SF1">
    <property type="entry name" value="ER-BOUND OXYGENASE MPAB_MPAB'_RUBBER OXYGENASE CATALYTIC DOMAIN-CONTAINING PROTEIN"/>
    <property type="match status" value="1"/>
</dbReference>
<reference evidence="3 4" key="1">
    <citation type="submission" date="2024-07" db="EMBL/GenBank/DDBJ databases">
        <title>Section-level genome sequencing and comparative genomics of Aspergillus sections Usti and Cavernicolus.</title>
        <authorList>
            <consortium name="Lawrence Berkeley National Laboratory"/>
            <person name="Nybo J.L."/>
            <person name="Vesth T.C."/>
            <person name="Theobald S."/>
            <person name="Frisvad J.C."/>
            <person name="Larsen T.O."/>
            <person name="Kjaerboelling I."/>
            <person name="Rothschild-Mancinelli K."/>
            <person name="Lyhne E.K."/>
            <person name="Kogle M.E."/>
            <person name="Barry K."/>
            <person name="Clum A."/>
            <person name="Na H."/>
            <person name="Ledsgaard L."/>
            <person name="Lin J."/>
            <person name="Lipzen A."/>
            <person name="Kuo A."/>
            <person name="Riley R."/>
            <person name="Mondo S."/>
            <person name="Labutti K."/>
            <person name="Haridas S."/>
            <person name="Pangalinan J."/>
            <person name="Salamov A.A."/>
            <person name="Simmons B.A."/>
            <person name="Magnuson J.K."/>
            <person name="Chen J."/>
            <person name="Drula E."/>
            <person name="Henrissat B."/>
            <person name="Wiebenga A."/>
            <person name="Lubbers R.J."/>
            <person name="Gomes A.C."/>
            <person name="Macurrencykelacurrency M.R."/>
            <person name="Stajich J."/>
            <person name="Grigoriev I.V."/>
            <person name="Mortensen U.H."/>
            <person name="De Vries R.P."/>
            <person name="Baker S.E."/>
            <person name="Andersen M.R."/>
        </authorList>
    </citation>
    <scope>NUCLEOTIDE SEQUENCE [LARGE SCALE GENOMIC DNA]</scope>
    <source>
        <strain evidence="3 4">CBS 449.75</strain>
    </source>
</reference>
<dbReference type="PANTHER" id="PTHR37539">
    <property type="entry name" value="SECRETED PROTEIN-RELATED"/>
    <property type="match status" value="1"/>
</dbReference>
<keyword evidence="4" id="KW-1185">Reference proteome</keyword>
<dbReference type="RefSeq" id="XP_070887144.1">
    <property type="nucleotide sequence ID" value="XM_071032779.1"/>
</dbReference>
<sequence length="452" mass="51157">MSNPQPGEKVTTCGYSFTWTEDHLSKEELEPFRQQYDELGAAALERIQAIRQESQNKSTDVYEILRDNHENDPVLTRFWDEVHTVPSWVDWDQIARGQQFFYRYAVASVVGFALQGFMAENAVVPSVVEVLVRTGGYSSRMLLGRLLETVQWIIQVTHSAVSIKPDGEGHIATVRVRLLHATVRHRILQLCQQRPDYFDTETYGIPVNTLNSIHSICMFCCNRMWLQLPKFGPTPLGQRQIADYIAVFRYLGYLVGTPTGYFETVEKAKCTMESLMVHEVRPTETSRVMVDNFLACVTNLPSPFRVSSGFVAAGGRWINGDKLCDELALERPGVVYYLSFVGFCVFATALAWAQKLIPGFDAVMVNFFRKQLYNGIVQRKSRTRFDFKYVPQVGKKTGKVVDDSKGQASSRGLDIGLAEIIFLVFLGGCLFIVVRAAIWAHAGYRWLTACHL</sequence>
<feature type="transmembrane region" description="Helical" evidence="1">
    <location>
        <begin position="334"/>
        <end position="353"/>
    </location>
</feature>
<proteinExistence type="predicted"/>
<evidence type="ECO:0000259" key="2">
    <source>
        <dbReference type="Pfam" id="PF09995"/>
    </source>
</evidence>
<name>A0ABR4LUF1_9EURO</name>
<evidence type="ECO:0000313" key="3">
    <source>
        <dbReference type="EMBL" id="KAL2868165.1"/>
    </source>
</evidence>
<keyword evidence="1" id="KW-1133">Transmembrane helix</keyword>
<dbReference type="InterPro" id="IPR018713">
    <property type="entry name" value="MPAB/Lcp_cat_dom"/>
</dbReference>
<keyword evidence="1" id="KW-0812">Transmembrane</keyword>
<organism evidence="3 4">
    <name type="scientific">Aspergillus lucknowensis</name>
    <dbReference type="NCBI Taxonomy" id="176173"/>
    <lineage>
        <taxon>Eukaryota</taxon>
        <taxon>Fungi</taxon>
        <taxon>Dikarya</taxon>
        <taxon>Ascomycota</taxon>
        <taxon>Pezizomycotina</taxon>
        <taxon>Eurotiomycetes</taxon>
        <taxon>Eurotiomycetidae</taxon>
        <taxon>Eurotiales</taxon>
        <taxon>Aspergillaceae</taxon>
        <taxon>Aspergillus</taxon>
        <taxon>Aspergillus subgen. Nidulantes</taxon>
    </lineage>
</organism>